<dbReference type="Proteomes" id="UP000562254">
    <property type="component" value="Unassembled WGS sequence"/>
</dbReference>
<reference evidence="1 2" key="1">
    <citation type="submission" date="2020-08" db="EMBL/GenBank/DDBJ databases">
        <title>Genomic Encyclopedia of Type Strains, Phase IV (KMG-IV): sequencing the most valuable type-strain genomes for metagenomic binning, comparative biology and taxonomic classification.</title>
        <authorList>
            <person name="Goeker M."/>
        </authorList>
    </citation>
    <scope>NUCLEOTIDE SEQUENCE [LARGE SCALE GENOMIC DNA]</scope>
    <source>
        <strain evidence="1 2">DSM 25895</strain>
    </source>
</reference>
<sequence>MRSIPALSVLVILAGCTAEPPTPVTLPGQTDATVSRDPIVEVGQDIAAFYRRPQPNQPAAAARAIAEIEWLAVSLPMSPRWRTAPGGGMAQLTLARDEARTGLGIPRNASPQAVINGLSAAAAAIEAGDDAALARALPRATFPLGPQETVRRLAGPPPNRNIMPALFALRGGMRGGGG</sequence>
<comment type="caution">
    <text evidence="1">The sequence shown here is derived from an EMBL/GenBank/DDBJ whole genome shotgun (WGS) entry which is preliminary data.</text>
</comment>
<keyword evidence="2" id="KW-1185">Reference proteome</keyword>
<gene>
    <name evidence="1" type="ORF">FHS88_003259</name>
</gene>
<evidence type="ECO:0000313" key="1">
    <source>
        <dbReference type="EMBL" id="MBB5691107.1"/>
    </source>
</evidence>
<accession>A0A840Y409</accession>
<dbReference type="PROSITE" id="PS51257">
    <property type="entry name" value="PROKAR_LIPOPROTEIN"/>
    <property type="match status" value="1"/>
</dbReference>
<name>A0A840Y409_9PROT</name>
<evidence type="ECO:0000313" key="2">
    <source>
        <dbReference type="Proteomes" id="UP000562254"/>
    </source>
</evidence>
<dbReference type="EMBL" id="JACIJE010000010">
    <property type="protein sequence ID" value="MBB5691107.1"/>
    <property type="molecule type" value="Genomic_DNA"/>
</dbReference>
<dbReference type="RefSeq" id="WP_184486506.1">
    <property type="nucleotide sequence ID" value="NZ_JAAEDJ010000354.1"/>
</dbReference>
<evidence type="ECO:0008006" key="3">
    <source>
        <dbReference type="Google" id="ProtNLM"/>
    </source>
</evidence>
<organism evidence="1 2">
    <name type="scientific">Neoroseomonas alkaliterrae</name>
    <dbReference type="NCBI Taxonomy" id="1452450"/>
    <lineage>
        <taxon>Bacteria</taxon>
        <taxon>Pseudomonadati</taxon>
        <taxon>Pseudomonadota</taxon>
        <taxon>Alphaproteobacteria</taxon>
        <taxon>Acetobacterales</taxon>
        <taxon>Acetobacteraceae</taxon>
        <taxon>Neoroseomonas</taxon>
    </lineage>
</organism>
<protein>
    <recommendedName>
        <fullName evidence="3">Lipoprotein</fullName>
    </recommendedName>
</protein>
<dbReference type="AlphaFoldDB" id="A0A840Y409"/>
<proteinExistence type="predicted"/>